<dbReference type="PANTHER" id="PTHR46114">
    <property type="entry name" value="APPLE DOMAIN-CONTAINING PROTEIN"/>
    <property type="match status" value="1"/>
</dbReference>
<keyword evidence="2" id="KW-1185">Reference proteome</keyword>
<dbReference type="Proteomes" id="UP000499080">
    <property type="component" value="Unassembled WGS sequence"/>
</dbReference>
<gene>
    <name evidence="1" type="ORF">AVEN_45667_1</name>
</gene>
<name>A0A4Y2SWM6_ARAVE</name>
<protein>
    <submittedName>
        <fullName evidence="1">Uncharacterized protein</fullName>
    </submittedName>
</protein>
<proteinExistence type="predicted"/>
<comment type="caution">
    <text evidence="1">The sequence shown here is derived from an EMBL/GenBank/DDBJ whole genome shotgun (WGS) entry which is preliminary data.</text>
</comment>
<organism evidence="1 2">
    <name type="scientific">Araneus ventricosus</name>
    <name type="common">Orbweaver spider</name>
    <name type="synonym">Epeira ventricosa</name>
    <dbReference type="NCBI Taxonomy" id="182803"/>
    <lineage>
        <taxon>Eukaryota</taxon>
        <taxon>Metazoa</taxon>
        <taxon>Ecdysozoa</taxon>
        <taxon>Arthropoda</taxon>
        <taxon>Chelicerata</taxon>
        <taxon>Arachnida</taxon>
        <taxon>Araneae</taxon>
        <taxon>Araneomorphae</taxon>
        <taxon>Entelegynae</taxon>
        <taxon>Araneoidea</taxon>
        <taxon>Araneidae</taxon>
        <taxon>Araneus</taxon>
    </lineage>
</organism>
<dbReference type="AlphaFoldDB" id="A0A4Y2SWM6"/>
<evidence type="ECO:0000313" key="1">
    <source>
        <dbReference type="EMBL" id="GBN91275.1"/>
    </source>
</evidence>
<sequence>MDLHETFPRLSVGKIKDDVFVGPKIKQLLRDPKFQKHLRSKEKQGFGCNMSLNIHFLNSHLNFFPDNCGQVSDERGERFHQEITNMEKRCQENWSTVMLADYCWTLIRDSLHVHYSDRPK</sequence>
<dbReference type="EMBL" id="BGPR01023808">
    <property type="protein sequence ID" value="GBN91275.1"/>
    <property type="molecule type" value="Genomic_DNA"/>
</dbReference>
<evidence type="ECO:0000313" key="2">
    <source>
        <dbReference type="Proteomes" id="UP000499080"/>
    </source>
</evidence>
<accession>A0A4Y2SWM6</accession>
<reference evidence="1 2" key="1">
    <citation type="journal article" date="2019" name="Sci. Rep.">
        <title>Orb-weaving spider Araneus ventricosus genome elucidates the spidroin gene catalogue.</title>
        <authorList>
            <person name="Kono N."/>
            <person name="Nakamura H."/>
            <person name="Ohtoshi R."/>
            <person name="Moran D.A.P."/>
            <person name="Shinohara A."/>
            <person name="Yoshida Y."/>
            <person name="Fujiwara M."/>
            <person name="Mori M."/>
            <person name="Tomita M."/>
            <person name="Arakawa K."/>
        </authorList>
    </citation>
    <scope>NUCLEOTIDE SEQUENCE [LARGE SCALE GENOMIC DNA]</scope>
</reference>
<dbReference type="PANTHER" id="PTHR46114:SF1">
    <property type="entry name" value="ZAD DOMAIN-CONTAINING PROTEIN"/>
    <property type="match status" value="1"/>
</dbReference>
<dbReference type="OrthoDB" id="8063408at2759"/>